<comment type="caution">
    <text evidence="1">The sequence shown here is derived from an EMBL/GenBank/DDBJ whole genome shotgun (WGS) entry which is preliminary data.</text>
</comment>
<protein>
    <recommendedName>
        <fullName evidence="3">Photosynthesis system II assembly factor Ycf48/Hcf136-like domain-containing protein</fullName>
    </recommendedName>
</protein>
<gene>
    <name evidence="1" type="ORF">GF359_06690</name>
</gene>
<proteinExistence type="predicted"/>
<evidence type="ECO:0000313" key="1">
    <source>
        <dbReference type="EMBL" id="MBD3364885.1"/>
    </source>
</evidence>
<dbReference type="Proteomes" id="UP000630660">
    <property type="component" value="Unassembled WGS sequence"/>
</dbReference>
<reference evidence="1" key="1">
    <citation type="submission" date="2019-11" db="EMBL/GenBank/DDBJ databases">
        <title>Microbial mats filling the niche in hypersaline microbial mats.</title>
        <authorList>
            <person name="Wong H.L."/>
            <person name="Macleod F.I."/>
            <person name="White R.A. III"/>
            <person name="Burns B.P."/>
        </authorList>
    </citation>
    <scope>NUCLEOTIDE SEQUENCE</scope>
    <source>
        <strain evidence="1">Bin_327</strain>
    </source>
</reference>
<dbReference type="Gene3D" id="2.130.10.10">
    <property type="entry name" value="YVTN repeat-like/Quinoprotein amine dehydrogenase"/>
    <property type="match status" value="1"/>
</dbReference>
<feature type="non-terminal residue" evidence="1">
    <location>
        <position position="284"/>
    </location>
</feature>
<dbReference type="Pfam" id="PF02012">
    <property type="entry name" value="BNR"/>
    <property type="match status" value="1"/>
</dbReference>
<dbReference type="InterPro" id="IPR002860">
    <property type="entry name" value="BNR_rpt"/>
</dbReference>
<sequence>MSRRIRSTTILCLVAGILGNIYANWEILDLPTDRGFGAIWAIDEQNIFVSGHQGLWKTFDGIEWVMDTGYQTSCIYFVDDTLGFLGGYYITTDGGKTWQKGDTINGGVGSISFPKDESLIGYGTGYDDVRKTTDGCWHWQILPPLPEVYPDAEEETNPYRISFPSNPDTGYVTAQCTEWIPIGGGEYDYFPRQSYFKTTDGGETWDTVLKDLPHIASISFPETDQVGYVFGDSLAHKTTDGGKTWKVAYFTHDSIWGHSHFLNNRVGFVTGKVVSSTLSLYYPY</sequence>
<organism evidence="1 2">
    <name type="scientific">candidate division WOR-3 bacterium</name>
    <dbReference type="NCBI Taxonomy" id="2052148"/>
    <lineage>
        <taxon>Bacteria</taxon>
        <taxon>Bacteria division WOR-3</taxon>
    </lineage>
</organism>
<evidence type="ECO:0000313" key="2">
    <source>
        <dbReference type="Proteomes" id="UP000630660"/>
    </source>
</evidence>
<name>A0A9D5KB33_UNCW3</name>
<accession>A0A9D5KB33</accession>
<dbReference type="AlphaFoldDB" id="A0A9D5KB33"/>
<dbReference type="EMBL" id="WJKJ01000226">
    <property type="protein sequence ID" value="MBD3364885.1"/>
    <property type="molecule type" value="Genomic_DNA"/>
</dbReference>
<dbReference type="InterPro" id="IPR015943">
    <property type="entry name" value="WD40/YVTN_repeat-like_dom_sf"/>
</dbReference>
<dbReference type="SUPFAM" id="SSF110296">
    <property type="entry name" value="Oligoxyloglucan reducing end-specific cellobiohydrolase"/>
    <property type="match status" value="1"/>
</dbReference>
<evidence type="ECO:0008006" key="3">
    <source>
        <dbReference type="Google" id="ProtNLM"/>
    </source>
</evidence>